<dbReference type="Pfam" id="PF09335">
    <property type="entry name" value="VTT_dom"/>
    <property type="match status" value="1"/>
</dbReference>
<dbReference type="PANTHER" id="PTHR42709:SF6">
    <property type="entry name" value="UNDECAPRENYL PHOSPHATE TRANSPORTER A"/>
    <property type="match status" value="1"/>
</dbReference>
<dbReference type="EMBL" id="JACHJS010000001">
    <property type="protein sequence ID" value="MBB4969001.1"/>
    <property type="molecule type" value="Genomic_DNA"/>
</dbReference>
<name>A0A7W7WZL1_9PSEU</name>
<comment type="subcellular location">
    <subcellularLocation>
        <location evidence="1">Cell membrane</location>
        <topology evidence="1">Multi-pass membrane protein</topology>
    </subcellularLocation>
</comment>
<reference evidence="9 10" key="1">
    <citation type="submission" date="2020-08" db="EMBL/GenBank/DDBJ databases">
        <title>Sequencing the genomes of 1000 actinobacteria strains.</title>
        <authorList>
            <person name="Klenk H.-P."/>
        </authorList>
    </citation>
    <scope>NUCLEOTIDE SEQUENCE [LARGE SCALE GENOMIC DNA]</scope>
    <source>
        <strain evidence="9 10">DSM 45084</strain>
    </source>
</reference>
<dbReference type="RefSeq" id="WP_184674722.1">
    <property type="nucleotide sequence ID" value="NZ_BAABAI010000043.1"/>
</dbReference>
<keyword evidence="10" id="KW-1185">Reference proteome</keyword>
<comment type="caution">
    <text evidence="9">The sequence shown here is derived from an EMBL/GenBank/DDBJ whole genome shotgun (WGS) entry which is preliminary data.</text>
</comment>
<dbReference type="GO" id="GO:0005886">
    <property type="term" value="C:plasma membrane"/>
    <property type="evidence" value="ECO:0007669"/>
    <property type="project" value="UniProtKB-SubCell"/>
</dbReference>
<organism evidence="9 10">
    <name type="scientific">Saccharothrix violaceirubra</name>
    <dbReference type="NCBI Taxonomy" id="413306"/>
    <lineage>
        <taxon>Bacteria</taxon>
        <taxon>Bacillati</taxon>
        <taxon>Actinomycetota</taxon>
        <taxon>Actinomycetes</taxon>
        <taxon>Pseudonocardiales</taxon>
        <taxon>Pseudonocardiaceae</taxon>
        <taxon>Saccharothrix</taxon>
    </lineage>
</organism>
<evidence type="ECO:0000256" key="4">
    <source>
        <dbReference type="ARBA" id="ARBA00022692"/>
    </source>
</evidence>
<protein>
    <submittedName>
        <fullName evidence="9">Membrane protein DedA with SNARE-associated domain</fullName>
    </submittedName>
</protein>
<keyword evidence="6 7" id="KW-0472">Membrane</keyword>
<dbReference type="PANTHER" id="PTHR42709">
    <property type="entry name" value="ALKALINE PHOSPHATASE LIKE PROTEIN"/>
    <property type="match status" value="1"/>
</dbReference>
<feature type="domain" description="VTT" evidence="8">
    <location>
        <begin position="17"/>
        <end position="141"/>
    </location>
</feature>
<proteinExistence type="inferred from homology"/>
<comment type="similarity">
    <text evidence="2">Belongs to the DedA family.</text>
</comment>
<evidence type="ECO:0000259" key="8">
    <source>
        <dbReference type="Pfam" id="PF09335"/>
    </source>
</evidence>
<evidence type="ECO:0000313" key="9">
    <source>
        <dbReference type="EMBL" id="MBB4969001.1"/>
    </source>
</evidence>
<evidence type="ECO:0000256" key="3">
    <source>
        <dbReference type="ARBA" id="ARBA00022475"/>
    </source>
</evidence>
<accession>A0A7W7WZL1</accession>
<keyword evidence="5 7" id="KW-1133">Transmembrane helix</keyword>
<evidence type="ECO:0000256" key="5">
    <source>
        <dbReference type="ARBA" id="ARBA00022989"/>
    </source>
</evidence>
<feature type="transmembrane region" description="Helical" evidence="7">
    <location>
        <begin position="121"/>
        <end position="144"/>
    </location>
</feature>
<evidence type="ECO:0000256" key="7">
    <source>
        <dbReference type="SAM" id="Phobius"/>
    </source>
</evidence>
<feature type="transmembrane region" description="Helical" evidence="7">
    <location>
        <begin position="36"/>
        <end position="57"/>
    </location>
</feature>
<gene>
    <name evidence="9" type="ORF">F4559_006360</name>
</gene>
<sequence length="193" mass="19923">MTTLVVLFVVSVVPLAPTEAVLIACGVLAASGEVPLAAVIAVASVGCFLSDLVNFAVGRGAGMRALRRFSRRTGPRAVVEWTAGRLATRGEPILVAARFVPGGGLIGALLAGSLRLPRRRFAPVALVGATLWSAYTALLGYFGGHLVPDTLTAIVVSFAVATLLGIPVSLLIRKRASPPLKHPELRAQAPSNG</sequence>
<evidence type="ECO:0000256" key="2">
    <source>
        <dbReference type="ARBA" id="ARBA00010792"/>
    </source>
</evidence>
<dbReference type="Proteomes" id="UP000542674">
    <property type="component" value="Unassembled WGS sequence"/>
</dbReference>
<feature type="transmembrane region" description="Helical" evidence="7">
    <location>
        <begin position="150"/>
        <end position="172"/>
    </location>
</feature>
<evidence type="ECO:0000256" key="1">
    <source>
        <dbReference type="ARBA" id="ARBA00004651"/>
    </source>
</evidence>
<dbReference type="AlphaFoldDB" id="A0A7W7WZL1"/>
<keyword evidence="4 7" id="KW-0812">Transmembrane</keyword>
<evidence type="ECO:0000256" key="6">
    <source>
        <dbReference type="ARBA" id="ARBA00023136"/>
    </source>
</evidence>
<dbReference type="InterPro" id="IPR032816">
    <property type="entry name" value="VTT_dom"/>
</dbReference>
<keyword evidence="3" id="KW-1003">Cell membrane</keyword>
<dbReference type="InterPro" id="IPR051311">
    <property type="entry name" value="DedA_domain"/>
</dbReference>
<evidence type="ECO:0000313" key="10">
    <source>
        <dbReference type="Proteomes" id="UP000542674"/>
    </source>
</evidence>